<dbReference type="AlphaFoldDB" id="A0A0V0GLJ1"/>
<protein>
    <submittedName>
        <fullName evidence="1">Putative ovule protein</fullName>
    </submittedName>
</protein>
<evidence type="ECO:0000313" key="1">
    <source>
        <dbReference type="EMBL" id="JAP08615.1"/>
    </source>
</evidence>
<dbReference type="EMBL" id="GEDG01036594">
    <property type="protein sequence ID" value="JAP08615.1"/>
    <property type="molecule type" value="Transcribed_RNA"/>
</dbReference>
<sequence>MNEFVVYFDSSDIIRCILCQLWYMYIDKPGVRASFWAPRLVPRDTCQLCLACLWMSLWFINTSDIIRCILCQLWYIY</sequence>
<organism evidence="1">
    <name type="scientific">Solanum chacoense</name>
    <name type="common">Chaco potato</name>
    <dbReference type="NCBI Taxonomy" id="4108"/>
    <lineage>
        <taxon>Eukaryota</taxon>
        <taxon>Viridiplantae</taxon>
        <taxon>Streptophyta</taxon>
        <taxon>Embryophyta</taxon>
        <taxon>Tracheophyta</taxon>
        <taxon>Spermatophyta</taxon>
        <taxon>Magnoliopsida</taxon>
        <taxon>eudicotyledons</taxon>
        <taxon>Gunneridae</taxon>
        <taxon>Pentapetalae</taxon>
        <taxon>asterids</taxon>
        <taxon>lamiids</taxon>
        <taxon>Solanales</taxon>
        <taxon>Solanaceae</taxon>
        <taxon>Solanoideae</taxon>
        <taxon>Solaneae</taxon>
        <taxon>Solanum</taxon>
    </lineage>
</organism>
<accession>A0A0V0GLJ1</accession>
<name>A0A0V0GLJ1_SOLCH</name>
<proteinExistence type="predicted"/>
<reference evidence="1" key="1">
    <citation type="submission" date="2015-12" db="EMBL/GenBank/DDBJ databases">
        <title>Gene expression during late stages of embryo sac development: a critical building block for successful pollen-pistil interactions.</title>
        <authorList>
            <person name="Liu Y."/>
            <person name="Joly V."/>
            <person name="Sabar M."/>
            <person name="Matton D.P."/>
        </authorList>
    </citation>
    <scope>NUCLEOTIDE SEQUENCE</scope>
</reference>